<name>A0ACB0Z7W5_MELEN</name>
<evidence type="ECO:0000313" key="1">
    <source>
        <dbReference type="EMBL" id="CAK5074988.1"/>
    </source>
</evidence>
<evidence type="ECO:0000313" key="2">
    <source>
        <dbReference type="Proteomes" id="UP001497535"/>
    </source>
</evidence>
<gene>
    <name evidence="1" type="ORF">MENTE1834_LOCUS21763</name>
</gene>
<keyword evidence="2" id="KW-1185">Reference proteome</keyword>
<organism evidence="1 2">
    <name type="scientific">Meloidogyne enterolobii</name>
    <name type="common">Root-knot nematode worm</name>
    <name type="synonym">Meloidogyne mayaguensis</name>
    <dbReference type="NCBI Taxonomy" id="390850"/>
    <lineage>
        <taxon>Eukaryota</taxon>
        <taxon>Metazoa</taxon>
        <taxon>Ecdysozoa</taxon>
        <taxon>Nematoda</taxon>
        <taxon>Chromadorea</taxon>
        <taxon>Rhabditida</taxon>
        <taxon>Tylenchina</taxon>
        <taxon>Tylenchomorpha</taxon>
        <taxon>Tylenchoidea</taxon>
        <taxon>Meloidogynidae</taxon>
        <taxon>Meloidogyninae</taxon>
        <taxon>Meloidogyne</taxon>
    </lineage>
</organism>
<sequence length="369" mass="42718">MKFYLFFSISLFLLLSQFFPFVYSVIDNGILGEPYVDCGGNYIEVRFDTRNTFRGIVFVEDHLNDPQCRSSPTIDDETNGREIGQRNAQIKLNFFSCGINFTKYDNPKGVFLSAKIVLAFHPQYLSKIDRLYELKCFYMEMEHQLENELNIQMGPPTMHTKQVPMPVCRYEVLAGGPQGPPVLFATIGQMVYHKWTCESSEENQFCMIVHSCIVDDGHGDRVELIDEQGCAKDKHLLQNLDYISDLMVGKEAHVYKYADRERLEKEGILFSKKINSRLFFDCKIVLSIKEPGTEFCPVPECPDPPRKRRHLKEKENKNNLILKHKKEEKIEEICENSNIFIYSTLIPLDLALIIVAILLIRDGFKQFNL</sequence>
<protein>
    <submittedName>
        <fullName evidence="1">Uncharacterized protein</fullName>
    </submittedName>
</protein>
<comment type="caution">
    <text evidence="1">The sequence shown here is derived from an EMBL/GenBank/DDBJ whole genome shotgun (WGS) entry which is preliminary data.</text>
</comment>
<dbReference type="EMBL" id="CAVMJV010000027">
    <property type="protein sequence ID" value="CAK5074988.1"/>
    <property type="molecule type" value="Genomic_DNA"/>
</dbReference>
<proteinExistence type="predicted"/>
<dbReference type="Proteomes" id="UP001497535">
    <property type="component" value="Unassembled WGS sequence"/>
</dbReference>
<reference evidence="1" key="1">
    <citation type="submission" date="2023-11" db="EMBL/GenBank/DDBJ databases">
        <authorList>
            <person name="Poullet M."/>
        </authorList>
    </citation>
    <scope>NUCLEOTIDE SEQUENCE</scope>
    <source>
        <strain evidence="1">E1834</strain>
    </source>
</reference>
<accession>A0ACB0Z7W5</accession>